<dbReference type="Proteomes" id="UP000095751">
    <property type="component" value="Unassembled WGS sequence"/>
</dbReference>
<name>A0A1E7ETP2_9STRA</name>
<dbReference type="AlphaFoldDB" id="A0A1E7ETP2"/>
<sequence length="355" mass="40391">MDLSAIIKDSGGTEKTNNELITSNISSLRTTTITLQIILDRMIQYFESMVDPETNQFFLLSYPQQNTQSQGESDDDHHSYAYQHCPLRELGCAWDATTALEQVLKVQQHQQQIQSTTTSTTQRRRQLLRNVVLQTMKRALRFYRTYYDEGRCNGSVDVNYTIWQVQAFSRLFLVLQQKQQQYYGNDKNDKNNDDDVIMNDAADYCLDMCNDIIRSPSWKMLSRGKSFYPNLSTIEIACGLDALVQGTHVAAAVAVAVTKIHHNQHDVSSSSSTSPSSENNNDSTRLLFMRNIDNAIDFLQWSQDRIPKDSKVGYGGLGYGGFVVMEQRLDVTGHALSAISKLLIFLQEEQQQHSR</sequence>
<organism evidence="1 2">
    <name type="scientific">Fragilariopsis cylindrus CCMP1102</name>
    <dbReference type="NCBI Taxonomy" id="635003"/>
    <lineage>
        <taxon>Eukaryota</taxon>
        <taxon>Sar</taxon>
        <taxon>Stramenopiles</taxon>
        <taxon>Ochrophyta</taxon>
        <taxon>Bacillariophyta</taxon>
        <taxon>Bacillariophyceae</taxon>
        <taxon>Bacillariophycidae</taxon>
        <taxon>Bacillariales</taxon>
        <taxon>Bacillariaceae</taxon>
        <taxon>Fragilariopsis</taxon>
    </lineage>
</organism>
<gene>
    <name evidence="1" type="ORF">FRACYDRAFT_248541</name>
</gene>
<keyword evidence="2" id="KW-1185">Reference proteome</keyword>
<accession>A0A1E7ETP2</accession>
<dbReference type="EMBL" id="KV784376">
    <property type="protein sequence ID" value="OEU09207.1"/>
    <property type="molecule type" value="Genomic_DNA"/>
</dbReference>
<dbReference type="KEGG" id="fcy:FRACYDRAFT_248541"/>
<reference evidence="1 2" key="1">
    <citation type="submission" date="2016-09" db="EMBL/GenBank/DDBJ databases">
        <title>Extensive genetic diversity and differential bi-allelic expression allows diatom success in the polar Southern Ocean.</title>
        <authorList>
            <consortium name="DOE Joint Genome Institute"/>
            <person name="Mock T."/>
            <person name="Otillar R.P."/>
            <person name="Strauss J."/>
            <person name="Dupont C."/>
            <person name="Frickenhaus S."/>
            <person name="Maumus F."/>
            <person name="Mcmullan M."/>
            <person name="Sanges R."/>
            <person name="Schmutz J."/>
            <person name="Toseland A."/>
            <person name="Valas R."/>
            <person name="Veluchamy A."/>
            <person name="Ward B.J."/>
            <person name="Allen A."/>
            <person name="Barry K."/>
            <person name="Falciatore A."/>
            <person name="Ferrante M."/>
            <person name="Fortunato A.E."/>
            <person name="Gloeckner G."/>
            <person name="Gruber A."/>
            <person name="Hipkin R."/>
            <person name="Janech M."/>
            <person name="Kroth P."/>
            <person name="Leese F."/>
            <person name="Lindquist E."/>
            <person name="Lyon B.R."/>
            <person name="Martin J."/>
            <person name="Mayer C."/>
            <person name="Parker M."/>
            <person name="Quesneville H."/>
            <person name="Raymond J."/>
            <person name="Uhlig C."/>
            <person name="Valentin K.U."/>
            <person name="Worden A.Z."/>
            <person name="Armbrust E.V."/>
            <person name="Bowler C."/>
            <person name="Green B."/>
            <person name="Moulton V."/>
            <person name="Van Oosterhout C."/>
            <person name="Grigoriev I."/>
        </authorList>
    </citation>
    <scope>NUCLEOTIDE SEQUENCE [LARGE SCALE GENOMIC DNA]</scope>
    <source>
        <strain evidence="1 2">CCMP1102</strain>
    </source>
</reference>
<proteinExistence type="predicted"/>
<dbReference type="OrthoDB" id="46953at2759"/>
<dbReference type="InParanoid" id="A0A1E7ETP2"/>
<evidence type="ECO:0000313" key="2">
    <source>
        <dbReference type="Proteomes" id="UP000095751"/>
    </source>
</evidence>
<protein>
    <submittedName>
        <fullName evidence="1">Uncharacterized protein</fullName>
    </submittedName>
</protein>
<evidence type="ECO:0000313" key="1">
    <source>
        <dbReference type="EMBL" id="OEU09207.1"/>
    </source>
</evidence>